<comment type="cofactor">
    <cofactor evidence="1">
        <name>pyridoxal 5'-phosphate</name>
        <dbReference type="ChEBI" id="CHEBI:597326"/>
    </cofactor>
</comment>
<feature type="modified residue" description="N6-(pyridoxal phosphate)lysine" evidence="5">
    <location>
        <position position="54"/>
    </location>
</feature>
<evidence type="ECO:0000256" key="3">
    <source>
        <dbReference type="ARBA" id="ARBA00022898"/>
    </source>
</evidence>
<keyword evidence="3 5" id="KW-0663">Pyridoxal phosphate</keyword>
<evidence type="ECO:0000313" key="8">
    <source>
        <dbReference type="Proteomes" id="UP000287447"/>
    </source>
</evidence>
<evidence type="ECO:0000259" key="6">
    <source>
        <dbReference type="Pfam" id="PF00291"/>
    </source>
</evidence>
<evidence type="ECO:0000313" key="7">
    <source>
        <dbReference type="EMBL" id="RVU39216.1"/>
    </source>
</evidence>
<dbReference type="Proteomes" id="UP000287447">
    <property type="component" value="Unassembled WGS sequence"/>
</dbReference>
<dbReference type="Gene3D" id="3.40.50.1100">
    <property type="match status" value="2"/>
</dbReference>
<evidence type="ECO:0000256" key="1">
    <source>
        <dbReference type="ARBA" id="ARBA00001933"/>
    </source>
</evidence>
<evidence type="ECO:0000256" key="2">
    <source>
        <dbReference type="ARBA" id="ARBA00008639"/>
    </source>
</evidence>
<feature type="domain" description="Tryptophan synthase beta chain-like PALP" evidence="6">
    <location>
        <begin position="16"/>
        <end position="327"/>
    </location>
</feature>
<dbReference type="PIRSF" id="PIRSF006278">
    <property type="entry name" value="ACCD_DCysDesulf"/>
    <property type="match status" value="1"/>
</dbReference>
<dbReference type="InterPro" id="IPR036052">
    <property type="entry name" value="TrpB-like_PALP_sf"/>
</dbReference>
<proteinExistence type="inferred from homology"/>
<gene>
    <name evidence="7" type="ORF">EOI86_08200</name>
</gene>
<keyword evidence="8" id="KW-1185">Reference proteome</keyword>
<feature type="active site" description="Nucleophile" evidence="4">
    <location>
        <position position="81"/>
    </location>
</feature>
<sequence length="341" mass="37036">MPNRSSFVTDFPCVKLMHGPTPFEYLPNLTRHLDGPKVYVKRDDCTGLAMGGNKARQLEYYFGEARQKDCDTVLITGAVQSNFLRMTAAAAAKLGMACEIQHEDRVKGMDEHYQKSGNVLLDKILGAKIHTYPKGEDEAGADAALEKRAAKLRKEGKTPYVIHLGPDHPPLGALGYIDCAQEILDNARDAKVQLDAIVVPSGSAATHAGLLAGLRLIGSSMPVLGVCVRRDAKQQAERVATRTQEVFDMLYCRQRVAKSDVNVTDAVLAPGYGKFGKDVKEAIHMAARLEGLLVDPVYSGKTLAGLIHAIRKGVYKKGQSVCFIHTGGTPALWGYESQLSN</sequence>
<accession>A0A3S2WCD5</accession>
<dbReference type="PANTHER" id="PTHR43780:SF2">
    <property type="entry name" value="1-AMINOCYCLOPROPANE-1-CARBOXYLATE DEAMINASE-RELATED"/>
    <property type="match status" value="1"/>
</dbReference>
<dbReference type="Pfam" id="PF00291">
    <property type="entry name" value="PALP"/>
    <property type="match status" value="1"/>
</dbReference>
<organism evidence="7 8">
    <name type="scientific">Hwanghaeella grinnelliae</name>
    <dbReference type="NCBI Taxonomy" id="2500179"/>
    <lineage>
        <taxon>Bacteria</taxon>
        <taxon>Pseudomonadati</taxon>
        <taxon>Pseudomonadota</taxon>
        <taxon>Alphaproteobacteria</taxon>
        <taxon>Rhodospirillales</taxon>
        <taxon>Rhodospirillaceae</taxon>
        <taxon>Hwanghaeella</taxon>
    </lineage>
</organism>
<comment type="similarity">
    <text evidence="2">Belongs to the ACC deaminase/D-cysteine desulfhydrase family.</text>
</comment>
<dbReference type="InterPro" id="IPR001926">
    <property type="entry name" value="TrpB-like_PALP"/>
</dbReference>
<dbReference type="EMBL" id="SADE01000001">
    <property type="protein sequence ID" value="RVU39216.1"/>
    <property type="molecule type" value="Genomic_DNA"/>
</dbReference>
<evidence type="ECO:0000256" key="5">
    <source>
        <dbReference type="PIRSR" id="PIRSR006278-2"/>
    </source>
</evidence>
<evidence type="ECO:0000256" key="4">
    <source>
        <dbReference type="PIRSR" id="PIRSR006278-1"/>
    </source>
</evidence>
<comment type="caution">
    <text evidence="7">The sequence shown here is derived from an EMBL/GenBank/DDBJ whole genome shotgun (WGS) entry which is preliminary data.</text>
</comment>
<dbReference type="PANTHER" id="PTHR43780">
    <property type="entry name" value="1-AMINOCYCLOPROPANE-1-CARBOXYLATE DEAMINASE-RELATED"/>
    <property type="match status" value="1"/>
</dbReference>
<dbReference type="RefSeq" id="WP_127764587.1">
    <property type="nucleotide sequence ID" value="NZ_SADE01000001.1"/>
</dbReference>
<reference evidence="8" key="1">
    <citation type="submission" date="2019-01" db="EMBL/GenBank/DDBJ databases">
        <title>Gri0909 isolated from a small marine red alga.</title>
        <authorList>
            <person name="Kim J."/>
            <person name="Jeong S.E."/>
            <person name="Jeon C.O."/>
        </authorList>
    </citation>
    <scope>NUCLEOTIDE SEQUENCE [LARGE SCALE GENOMIC DNA]</scope>
    <source>
        <strain evidence="8">Gri0909</strain>
    </source>
</reference>
<protein>
    <submittedName>
        <fullName evidence="7">D-cysteine desulfhydrase family protein</fullName>
    </submittedName>
</protein>
<dbReference type="OrthoDB" id="9801249at2"/>
<name>A0A3S2WCD5_9PROT</name>
<dbReference type="GO" id="GO:0019148">
    <property type="term" value="F:D-cysteine desulfhydrase activity"/>
    <property type="evidence" value="ECO:0007669"/>
    <property type="project" value="TreeGrafter"/>
</dbReference>
<dbReference type="AlphaFoldDB" id="A0A3S2WCD5"/>
<dbReference type="InterPro" id="IPR027278">
    <property type="entry name" value="ACCD_DCysDesulf"/>
</dbReference>
<dbReference type="SUPFAM" id="SSF53686">
    <property type="entry name" value="Tryptophan synthase beta subunit-like PLP-dependent enzymes"/>
    <property type="match status" value="1"/>
</dbReference>